<evidence type="ECO:0000256" key="2">
    <source>
        <dbReference type="SAM" id="MobiDB-lite"/>
    </source>
</evidence>
<keyword evidence="1" id="KW-0175">Coiled coil</keyword>
<dbReference type="RefSeq" id="WP_131573306.1">
    <property type="nucleotide sequence ID" value="NZ_CBCSAJ010000003.1"/>
</dbReference>
<proteinExistence type="predicted"/>
<evidence type="ECO:0000256" key="1">
    <source>
        <dbReference type="SAM" id="Coils"/>
    </source>
</evidence>
<dbReference type="Proteomes" id="UP001597302">
    <property type="component" value="Unassembled WGS sequence"/>
</dbReference>
<gene>
    <name evidence="3" type="ORF">ACFQ5P_11115</name>
</gene>
<dbReference type="EMBL" id="JBHTOQ010000022">
    <property type="protein sequence ID" value="MFD1481843.1"/>
    <property type="molecule type" value="Genomic_DNA"/>
</dbReference>
<dbReference type="InterPro" id="IPR007236">
    <property type="entry name" value="SlyX"/>
</dbReference>
<accession>A0ABW4DYG8</accession>
<evidence type="ECO:0000313" key="4">
    <source>
        <dbReference type="Proteomes" id="UP001597302"/>
    </source>
</evidence>
<dbReference type="Pfam" id="PF04102">
    <property type="entry name" value="SlyX"/>
    <property type="match status" value="1"/>
</dbReference>
<feature type="region of interest" description="Disordered" evidence="2">
    <location>
        <begin position="53"/>
        <end position="72"/>
    </location>
</feature>
<name>A0ABW4DYG8_9RHOB</name>
<reference evidence="4" key="1">
    <citation type="journal article" date="2019" name="Int. J. Syst. Evol. Microbiol.">
        <title>The Global Catalogue of Microorganisms (GCM) 10K type strain sequencing project: providing services to taxonomists for standard genome sequencing and annotation.</title>
        <authorList>
            <consortium name="The Broad Institute Genomics Platform"/>
            <consortium name="The Broad Institute Genome Sequencing Center for Infectious Disease"/>
            <person name="Wu L."/>
            <person name="Ma J."/>
        </authorList>
    </citation>
    <scope>NUCLEOTIDE SEQUENCE [LARGE SCALE GENOMIC DNA]</scope>
    <source>
        <strain evidence="4">CCM 8875</strain>
    </source>
</reference>
<keyword evidence="4" id="KW-1185">Reference proteome</keyword>
<comment type="caution">
    <text evidence="3">The sequence shown here is derived from an EMBL/GenBank/DDBJ whole genome shotgun (WGS) entry which is preliminary data.</text>
</comment>
<feature type="coiled-coil region" evidence="1">
    <location>
        <begin position="9"/>
        <end position="50"/>
    </location>
</feature>
<protein>
    <submittedName>
        <fullName evidence="3">SlyX family protein</fullName>
    </submittedName>
</protein>
<organism evidence="3 4">
    <name type="scientific">Paracoccus nototheniae</name>
    <dbReference type="NCBI Taxonomy" id="2489002"/>
    <lineage>
        <taxon>Bacteria</taxon>
        <taxon>Pseudomonadati</taxon>
        <taxon>Pseudomonadota</taxon>
        <taxon>Alphaproteobacteria</taxon>
        <taxon>Rhodobacterales</taxon>
        <taxon>Paracoccaceae</taxon>
        <taxon>Paracoccus</taxon>
    </lineage>
</organism>
<evidence type="ECO:0000313" key="3">
    <source>
        <dbReference type="EMBL" id="MFD1481843.1"/>
    </source>
</evidence>
<sequence length="72" mass="8164">MNKQQGCRLQQMEEALAHLTRLTEDLSEVIARQDADLARLTRRLDLLMRAEAERQADAPGSLPIADQPPPHY</sequence>